<proteinExistence type="predicted"/>
<accession>A0AAE4L739</accession>
<protein>
    <submittedName>
        <fullName evidence="1">Uncharacterized protein</fullName>
    </submittedName>
</protein>
<sequence length="202" mass="23186">MKKSNNIQTLNNEMMNQALADWSKGDYSLLIGAVCTFNADPFLVEYDELAQDVAEEVLQDGVTFKIYERKTCMKTDSGQRETFIDMCEKLECLDAQRIVCFYSANQAEMLLVCFAQDIEGDEMPEEYEQVYSVGYSTDEYDFCKYTHLTRVKAQDLFEQLCADVHGEVYTSLADHCSGGEIWICNDVTEECIETFFVKPKED</sequence>
<evidence type="ECO:0000313" key="2">
    <source>
        <dbReference type="Proteomes" id="UP001181239"/>
    </source>
</evidence>
<dbReference type="AlphaFoldDB" id="A0AAE4L739"/>
<dbReference type="RefSeq" id="WP_315977065.1">
    <property type="nucleotide sequence ID" value="NZ_JAWDET010000006.1"/>
</dbReference>
<comment type="caution">
    <text evidence="1">The sequence shown here is derived from an EMBL/GenBank/DDBJ whole genome shotgun (WGS) entry which is preliminary data.</text>
</comment>
<reference evidence="1" key="1">
    <citation type="submission" date="2023-10" db="EMBL/GenBank/DDBJ databases">
        <title>Genome of Potential pathogenic bacteria in Crohn's disease.</title>
        <authorList>
            <person name="Rodriguez-Palacios A."/>
        </authorList>
    </citation>
    <scope>NUCLEOTIDE SEQUENCE</scope>
    <source>
        <strain evidence="1">CavFT-hAR11</strain>
    </source>
</reference>
<dbReference type="EMBL" id="JAWDET010000006">
    <property type="protein sequence ID" value="MDU0241775.1"/>
    <property type="molecule type" value="Genomic_DNA"/>
</dbReference>
<gene>
    <name evidence="1" type="ORF">RVH43_14345</name>
</gene>
<dbReference type="Proteomes" id="UP001181239">
    <property type="component" value="Unassembled WGS sequence"/>
</dbReference>
<evidence type="ECO:0000313" key="1">
    <source>
        <dbReference type="EMBL" id="MDU0241775.1"/>
    </source>
</evidence>
<name>A0AAE4L739_PHOVU</name>
<organism evidence="1 2">
    <name type="scientific">Phocaeicola vulgatus</name>
    <name type="common">Bacteroides vulgatus</name>
    <dbReference type="NCBI Taxonomy" id="821"/>
    <lineage>
        <taxon>Bacteria</taxon>
        <taxon>Pseudomonadati</taxon>
        <taxon>Bacteroidota</taxon>
        <taxon>Bacteroidia</taxon>
        <taxon>Bacteroidales</taxon>
        <taxon>Bacteroidaceae</taxon>
        <taxon>Phocaeicola</taxon>
    </lineage>
</organism>